<sequence length="126" mass="14951">MATYKFRSGRWISNVSRNVLEVARELVEHAQRTDFGRMRWSRPKHALEGCQLQLVGSITSHSDCKTFKNWQNKNSPSLKKSGCPYVNLYKKLRMKTSVCREYCLFRQIQREAGVRTRDRKNQTQYF</sequence>
<evidence type="ECO:0000313" key="1">
    <source>
        <dbReference type="EMBL" id="KDR11467.1"/>
    </source>
</evidence>
<reference evidence="1 2" key="1">
    <citation type="journal article" date="2014" name="Nat. Commun.">
        <title>Molecular traces of alternative social organization in a termite genome.</title>
        <authorList>
            <person name="Terrapon N."/>
            <person name="Li C."/>
            <person name="Robertson H.M."/>
            <person name="Ji L."/>
            <person name="Meng X."/>
            <person name="Booth W."/>
            <person name="Chen Z."/>
            <person name="Childers C.P."/>
            <person name="Glastad K.M."/>
            <person name="Gokhale K."/>
            <person name="Gowin J."/>
            <person name="Gronenberg W."/>
            <person name="Hermansen R.A."/>
            <person name="Hu H."/>
            <person name="Hunt B.G."/>
            <person name="Huylmans A.K."/>
            <person name="Khalil S.M."/>
            <person name="Mitchell R.D."/>
            <person name="Munoz-Torres M.C."/>
            <person name="Mustard J.A."/>
            <person name="Pan H."/>
            <person name="Reese J.T."/>
            <person name="Scharf M.E."/>
            <person name="Sun F."/>
            <person name="Vogel H."/>
            <person name="Xiao J."/>
            <person name="Yang W."/>
            <person name="Yang Z."/>
            <person name="Yang Z."/>
            <person name="Zhou J."/>
            <person name="Zhu J."/>
            <person name="Brent C.S."/>
            <person name="Elsik C.G."/>
            <person name="Goodisman M.A."/>
            <person name="Liberles D.A."/>
            <person name="Roe R.M."/>
            <person name="Vargo E.L."/>
            <person name="Vilcinskas A."/>
            <person name="Wang J."/>
            <person name="Bornberg-Bauer E."/>
            <person name="Korb J."/>
            <person name="Zhang G."/>
            <person name="Liebig J."/>
        </authorList>
    </citation>
    <scope>NUCLEOTIDE SEQUENCE [LARGE SCALE GENOMIC DNA]</scope>
    <source>
        <tissue evidence="1">Whole organism</tissue>
    </source>
</reference>
<dbReference type="AlphaFoldDB" id="A0A067R1K3"/>
<dbReference type="InParanoid" id="A0A067R1K3"/>
<name>A0A067R1K3_ZOONE</name>
<proteinExistence type="predicted"/>
<protein>
    <submittedName>
        <fullName evidence="1">Uncharacterized protein</fullName>
    </submittedName>
</protein>
<keyword evidence="2" id="KW-1185">Reference proteome</keyword>
<evidence type="ECO:0000313" key="2">
    <source>
        <dbReference type="Proteomes" id="UP000027135"/>
    </source>
</evidence>
<dbReference type="Proteomes" id="UP000027135">
    <property type="component" value="Unassembled WGS sequence"/>
</dbReference>
<dbReference type="EMBL" id="KK853096">
    <property type="protein sequence ID" value="KDR11467.1"/>
    <property type="molecule type" value="Genomic_DNA"/>
</dbReference>
<accession>A0A067R1K3</accession>
<organism evidence="1 2">
    <name type="scientific">Zootermopsis nevadensis</name>
    <name type="common">Dampwood termite</name>
    <dbReference type="NCBI Taxonomy" id="136037"/>
    <lineage>
        <taxon>Eukaryota</taxon>
        <taxon>Metazoa</taxon>
        <taxon>Ecdysozoa</taxon>
        <taxon>Arthropoda</taxon>
        <taxon>Hexapoda</taxon>
        <taxon>Insecta</taxon>
        <taxon>Pterygota</taxon>
        <taxon>Neoptera</taxon>
        <taxon>Polyneoptera</taxon>
        <taxon>Dictyoptera</taxon>
        <taxon>Blattodea</taxon>
        <taxon>Blattoidea</taxon>
        <taxon>Termitoidae</taxon>
        <taxon>Termopsidae</taxon>
        <taxon>Zootermopsis</taxon>
    </lineage>
</organism>
<gene>
    <name evidence="1" type="ORF">L798_14301</name>
</gene>